<organism evidence="1">
    <name type="scientific">Rhizophora mucronata</name>
    <name type="common">Asiatic mangrove</name>
    <dbReference type="NCBI Taxonomy" id="61149"/>
    <lineage>
        <taxon>Eukaryota</taxon>
        <taxon>Viridiplantae</taxon>
        <taxon>Streptophyta</taxon>
        <taxon>Embryophyta</taxon>
        <taxon>Tracheophyta</taxon>
        <taxon>Spermatophyta</taxon>
        <taxon>Magnoliopsida</taxon>
        <taxon>eudicotyledons</taxon>
        <taxon>Gunneridae</taxon>
        <taxon>Pentapetalae</taxon>
        <taxon>rosids</taxon>
        <taxon>fabids</taxon>
        <taxon>Malpighiales</taxon>
        <taxon>Rhizophoraceae</taxon>
        <taxon>Rhizophora</taxon>
    </lineage>
</organism>
<dbReference type="AlphaFoldDB" id="A0A2P2NH15"/>
<dbReference type="EMBL" id="GGEC01061255">
    <property type="protein sequence ID" value="MBX41739.1"/>
    <property type="molecule type" value="Transcribed_RNA"/>
</dbReference>
<reference evidence="1" key="1">
    <citation type="submission" date="2018-02" db="EMBL/GenBank/DDBJ databases">
        <title>Rhizophora mucronata_Transcriptome.</title>
        <authorList>
            <person name="Meera S.P."/>
            <person name="Sreeshan A."/>
            <person name="Augustine A."/>
        </authorList>
    </citation>
    <scope>NUCLEOTIDE SEQUENCE</scope>
    <source>
        <tissue evidence="1">Leaf</tissue>
    </source>
</reference>
<protein>
    <submittedName>
        <fullName evidence="1">Uncharacterized protein</fullName>
    </submittedName>
</protein>
<evidence type="ECO:0000313" key="1">
    <source>
        <dbReference type="EMBL" id="MBX41739.1"/>
    </source>
</evidence>
<accession>A0A2P2NH15</accession>
<name>A0A2P2NH15_RHIMU</name>
<sequence>MCSYLKSMHQLAGGMMLAWLGS</sequence>
<proteinExistence type="predicted"/>